<reference evidence="5" key="2">
    <citation type="submission" date="2015-01" db="EMBL/GenBank/DDBJ databases">
        <title>Evolutionary Origins and Diversification of the Mycorrhizal Mutualists.</title>
        <authorList>
            <consortium name="DOE Joint Genome Institute"/>
            <consortium name="Mycorrhizal Genomics Consortium"/>
            <person name="Kohler A."/>
            <person name="Kuo A."/>
            <person name="Nagy L.G."/>
            <person name="Floudas D."/>
            <person name="Copeland A."/>
            <person name="Barry K.W."/>
            <person name="Cichocki N."/>
            <person name="Veneault-Fourrey C."/>
            <person name="LaButti K."/>
            <person name="Lindquist E.A."/>
            <person name="Lipzen A."/>
            <person name="Lundell T."/>
            <person name="Morin E."/>
            <person name="Murat C."/>
            <person name="Riley R."/>
            <person name="Ohm R."/>
            <person name="Sun H."/>
            <person name="Tunlid A."/>
            <person name="Henrissat B."/>
            <person name="Grigoriev I.V."/>
            <person name="Hibbett D.S."/>
            <person name="Martin F."/>
        </authorList>
    </citation>
    <scope>NUCLEOTIDE SEQUENCE [LARGE SCALE GENOMIC DNA]</scope>
    <source>
        <strain evidence="5">Zn</strain>
    </source>
</reference>
<dbReference type="InterPro" id="IPR001849">
    <property type="entry name" value="PH_domain"/>
</dbReference>
<dbReference type="OrthoDB" id="2264563at2759"/>
<dbReference type="Proteomes" id="UP000054321">
    <property type="component" value="Unassembled WGS sequence"/>
</dbReference>
<dbReference type="Gene3D" id="2.30.29.30">
    <property type="entry name" value="Pleckstrin-homology domain (PH domain)/Phosphotyrosine-binding domain (PTB)"/>
    <property type="match status" value="1"/>
</dbReference>
<accession>A0A0C3CQH6</accession>
<evidence type="ECO:0000256" key="1">
    <source>
        <dbReference type="ARBA" id="ARBA00022553"/>
    </source>
</evidence>
<dbReference type="PROSITE" id="PS50003">
    <property type="entry name" value="PH_DOMAIN"/>
    <property type="match status" value="1"/>
</dbReference>
<name>A0A0C3CQH6_OIDMZ</name>
<dbReference type="SUPFAM" id="SSF50729">
    <property type="entry name" value="PH domain-like"/>
    <property type="match status" value="1"/>
</dbReference>
<protein>
    <recommendedName>
        <fullName evidence="3">PH domain-containing protein</fullName>
    </recommendedName>
</protein>
<evidence type="ECO:0000313" key="4">
    <source>
        <dbReference type="EMBL" id="KIN01289.1"/>
    </source>
</evidence>
<evidence type="ECO:0000313" key="5">
    <source>
        <dbReference type="Proteomes" id="UP000054321"/>
    </source>
</evidence>
<dbReference type="InterPro" id="IPR046868">
    <property type="entry name" value="BAR_4"/>
</dbReference>
<evidence type="ECO:0000259" key="3">
    <source>
        <dbReference type="PROSITE" id="PS50003"/>
    </source>
</evidence>
<dbReference type="AlphaFoldDB" id="A0A0C3CQH6"/>
<dbReference type="InParanoid" id="A0A0C3CQH6"/>
<feature type="region of interest" description="Disordered" evidence="2">
    <location>
        <begin position="409"/>
        <end position="498"/>
    </location>
</feature>
<feature type="domain" description="PH" evidence="3">
    <location>
        <begin position="297"/>
        <end position="407"/>
    </location>
</feature>
<proteinExistence type="predicted"/>
<dbReference type="STRING" id="913774.A0A0C3CQH6"/>
<feature type="compositionally biased region" description="Polar residues" evidence="2">
    <location>
        <begin position="475"/>
        <end position="486"/>
    </location>
</feature>
<dbReference type="InterPro" id="IPR011993">
    <property type="entry name" value="PH-like_dom_sf"/>
</dbReference>
<feature type="region of interest" description="Disordered" evidence="2">
    <location>
        <begin position="1"/>
        <end position="29"/>
    </location>
</feature>
<keyword evidence="1" id="KW-0597">Phosphoprotein</keyword>
<evidence type="ECO:0000256" key="2">
    <source>
        <dbReference type="SAM" id="MobiDB-lite"/>
    </source>
</evidence>
<dbReference type="EMBL" id="KN832876">
    <property type="protein sequence ID" value="KIN01289.1"/>
    <property type="molecule type" value="Genomic_DNA"/>
</dbReference>
<feature type="compositionally biased region" description="Polar residues" evidence="2">
    <location>
        <begin position="13"/>
        <end position="27"/>
    </location>
</feature>
<gene>
    <name evidence="4" type="ORF">OIDMADRAFT_163656</name>
</gene>
<reference evidence="4 5" key="1">
    <citation type="submission" date="2014-04" db="EMBL/GenBank/DDBJ databases">
        <authorList>
            <consortium name="DOE Joint Genome Institute"/>
            <person name="Kuo A."/>
            <person name="Martino E."/>
            <person name="Perotto S."/>
            <person name="Kohler A."/>
            <person name="Nagy L.G."/>
            <person name="Floudas D."/>
            <person name="Copeland A."/>
            <person name="Barry K.W."/>
            <person name="Cichocki N."/>
            <person name="Veneault-Fourrey C."/>
            <person name="LaButti K."/>
            <person name="Lindquist E.A."/>
            <person name="Lipzen A."/>
            <person name="Lundell T."/>
            <person name="Morin E."/>
            <person name="Murat C."/>
            <person name="Sun H."/>
            <person name="Tunlid A."/>
            <person name="Henrissat B."/>
            <person name="Grigoriev I.V."/>
            <person name="Hibbett D.S."/>
            <person name="Martin F."/>
            <person name="Nordberg H.P."/>
            <person name="Cantor M.N."/>
            <person name="Hua S.X."/>
        </authorList>
    </citation>
    <scope>NUCLEOTIDE SEQUENCE [LARGE SCALE GENOMIC DNA]</scope>
    <source>
        <strain evidence="4 5">Zn</strain>
    </source>
</reference>
<dbReference type="SUPFAM" id="SSF103657">
    <property type="entry name" value="BAR/IMD domain-like"/>
    <property type="match status" value="1"/>
</dbReference>
<organism evidence="4 5">
    <name type="scientific">Oidiodendron maius (strain Zn)</name>
    <dbReference type="NCBI Taxonomy" id="913774"/>
    <lineage>
        <taxon>Eukaryota</taxon>
        <taxon>Fungi</taxon>
        <taxon>Dikarya</taxon>
        <taxon>Ascomycota</taxon>
        <taxon>Pezizomycotina</taxon>
        <taxon>Leotiomycetes</taxon>
        <taxon>Leotiomycetes incertae sedis</taxon>
        <taxon>Myxotrichaceae</taxon>
        <taxon>Oidiodendron</taxon>
    </lineage>
</organism>
<sequence length="498" mass="54823">MAEKAVEMPIRQASGSSDTAVPSSDPNDASGLLAERLQAWKHAVGYLEEYVGATERLHRATAKEYEKVFKAIQNPLREGHHFDQSLGGVAAMFENLRSNTQGLTNSHVETERNLKTNVLPILDRLHKEIKNKAKELQAGAVKSAKEVEKARNLTQRHIELLGQQTASHDSAGGRMEALHDPYVVHRGIHHRLNKQILEENNHKNDLISVQNNFVQFEGHVIEVIQQAMVFFNEFMAGQAQKTQLIYADMIGQGQQIMPDFEWQKFIERSGHMLIHPETPDRSIDAVEFPNQNHRSTKPLIEGTLERKSRNKLSLSGFTAGHYAVTSSKFLHEFKDTDNYRRDPTPELSIYLPEATIGITNGDKFNVRGRDVSGGFGSKLSGNAEIQFKAPTAEDALKWFEVIRSVAGAGPGIGGGEATEKRTASGSSQPAIYDDEPEFVPKSLDPNGRPPSPTYPISQHRLIVGTKGGAAPPARIQTSGVTEQPTVASPVAATPTKGK</sequence>
<dbReference type="Pfam" id="PF20400">
    <property type="entry name" value="BAR_4"/>
    <property type="match status" value="1"/>
</dbReference>
<dbReference type="PANTHER" id="PTHR31941">
    <property type="entry name" value="CYTOSKELETAL SIGNALING PROTEIN SLM1"/>
    <property type="match status" value="1"/>
</dbReference>
<dbReference type="InterPro" id="IPR046869">
    <property type="entry name" value="SLM1/RGC1-like_PH"/>
</dbReference>
<dbReference type="Gene3D" id="1.20.1270.60">
    <property type="entry name" value="Arfaptin homology (AH) domain/BAR domain"/>
    <property type="match status" value="1"/>
</dbReference>
<dbReference type="PANTHER" id="PTHR31941:SF1">
    <property type="entry name" value="CYTOSKELETAL SIGNALING PROTEIN SLM1"/>
    <property type="match status" value="1"/>
</dbReference>
<dbReference type="Pfam" id="PF20399">
    <property type="entry name" value="PH_20"/>
    <property type="match status" value="1"/>
</dbReference>
<dbReference type="InterPro" id="IPR027267">
    <property type="entry name" value="AH/BAR_dom_sf"/>
</dbReference>
<keyword evidence="5" id="KW-1185">Reference proteome</keyword>
<dbReference type="HOGENOM" id="CLU_038067_0_0_1"/>
<dbReference type="SMART" id="SM00233">
    <property type="entry name" value="PH"/>
    <property type="match status" value="1"/>
</dbReference>